<keyword evidence="1" id="KW-1133">Transmembrane helix</keyword>
<feature type="transmembrane region" description="Helical" evidence="1">
    <location>
        <begin position="35"/>
        <end position="57"/>
    </location>
</feature>
<dbReference type="Proteomes" id="UP000595917">
    <property type="component" value="Chromosome"/>
</dbReference>
<keyword evidence="3" id="KW-1185">Reference proteome</keyword>
<feature type="transmembrane region" description="Helical" evidence="1">
    <location>
        <begin position="69"/>
        <end position="91"/>
    </location>
</feature>
<feature type="transmembrane region" description="Helical" evidence="1">
    <location>
        <begin position="112"/>
        <end position="136"/>
    </location>
</feature>
<dbReference type="Pfam" id="PF06541">
    <property type="entry name" value="ABC_trans_CmpB"/>
    <property type="match status" value="1"/>
</dbReference>
<organism evidence="2 3">
    <name type="scientific">Breznakiella homolactica</name>
    <dbReference type="NCBI Taxonomy" id="2798577"/>
    <lineage>
        <taxon>Bacteria</taxon>
        <taxon>Pseudomonadati</taxon>
        <taxon>Spirochaetota</taxon>
        <taxon>Spirochaetia</taxon>
        <taxon>Spirochaetales</taxon>
        <taxon>Breznakiellaceae</taxon>
        <taxon>Breznakiella</taxon>
    </lineage>
</organism>
<feature type="transmembrane region" description="Helical" evidence="1">
    <location>
        <begin position="6"/>
        <end position="23"/>
    </location>
</feature>
<accession>A0A7T7XMV5</accession>
<evidence type="ECO:0000256" key="1">
    <source>
        <dbReference type="SAM" id="Phobius"/>
    </source>
</evidence>
<dbReference type="EMBL" id="CP067089">
    <property type="protein sequence ID" value="QQO09203.1"/>
    <property type="molecule type" value="Genomic_DNA"/>
</dbReference>
<keyword evidence="1" id="KW-0472">Membrane</keyword>
<name>A0A7T7XMV5_9SPIR</name>
<evidence type="ECO:0000313" key="3">
    <source>
        <dbReference type="Proteomes" id="UP000595917"/>
    </source>
</evidence>
<dbReference type="InterPro" id="IPR010540">
    <property type="entry name" value="CmpB_TMEM229"/>
</dbReference>
<proteinExistence type="predicted"/>
<dbReference type="KEGG" id="bhc:JFL75_20105"/>
<gene>
    <name evidence="2" type="ORF">JFL75_20105</name>
</gene>
<sequence>MIPQKVLDYLLYFALMSFVGWILETCFRSFKEKHFVNAGFLSGPFVPIYGFGAVIITMISVEARTLPPVLGWIVMLLSPTVLEYVTSWAMEKLFGLKLWDYSHNKFNINGRISLKFSICWAALAVVLVAVIQPAVFTRINLLGPYLSHFLAGAFLAYFVTDVIQSVKSVYNFKQFQADLAKLIEKGREFKPSFDIPRREGKKQKLPPEIRRIMKPLSAFPALRKNFKPKFSAFPDWIRERLEERFGKDTDDTKKPD</sequence>
<dbReference type="AlphaFoldDB" id="A0A7T7XMV5"/>
<dbReference type="RefSeq" id="WP_215626509.1">
    <property type="nucleotide sequence ID" value="NZ_CP067089.2"/>
</dbReference>
<keyword evidence="1" id="KW-0812">Transmembrane</keyword>
<evidence type="ECO:0000313" key="2">
    <source>
        <dbReference type="EMBL" id="QQO09203.1"/>
    </source>
</evidence>
<reference evidence="2" key="1">
    <citation type="submission" date="2021-01" db="EMBL/GenBank/DDBJ databases">
        <title>Description of Breznakiella homolactica.</title>
        <authorList>
            <person name="Song Y."/>
            <person name="Brune A."/>
        </authorList>
    </citation>
    <scope>NUCLEOTIDE SEQUENCE</scope>
    <source>
        <strain evidence="2">RmG30</strain>
    </source>
</reference>
<protein>
    <submittedName>
        <fullName evidence="2">Putative ABC transporter permease</fullName>
    </submittedName>
</protein>
<feature type="transmembrane region" description="Helical" evidence="1">
    <location>
        <begin position="142"/>
        <end position="163"/>
    </location>
</feature>